<evidence type="ECO:0000256" key="2">
    <source>
        <dbReference type="SAM" id="Phobius"/>
    </source>
</evidence>
<feature type="transmembrane region" description="Helical" evidence="2">
    <location>
        <begin position="25"/>
        <end position="47"/>
    </location>
</feature>
<evidence type="ECO:0000256" key="1">
    <source>
        <dbReference type="SAM" id="Coils"/>
    </source>
</evidence>
<keyword evidence="4" id="KW-1185">Reference proteome</keyword>
<dbReference type="EMBL" id="FUZT01000025">
    <property type="protein sequence ID" value="SKC91544.1"/>
    <property type="molecule type" value="Genomic_DNA"/>
</dbReference>
<keyword evidence="2" id="KW-0812">Transmembrane</keyword>
<dbReference type="STRING" id="36842.SAMN02194393_05339"/>
<gene>
    <name evidence="3" type="ORF">SAMN02194393_05339</name>
</gene>
<dbReference type="Gene3D" id="1.20.1480.30">
    <property type="entry name" value="Designed four-helix bundle protein"/>
    <property type="match status" value="1"/>
</dbReference>
<keyword evidence="2" id="KW-1133">Transmembrane helix</keyword>
<protein>
    <submittedName>
        <fullName evidence="3">Uncharacterized protein</fullName>
    </submittedName>
</protein>
<dbReference type="Proteomes" id="UP000190285">
    <property type="component" value="Unassembled WGS sequence"/>
</dbReference>
<evidence type="ECO:0000313" key="3">
    <source>
        <dbReference type="EMBL" id="SKC91544.1"/>
    </source>
</evidence>
<feature type="coiled-coil region" evidence="1">
    <location>
        <begin position="69"/>
        <end position="138"/>
    </location>
</feature>
<evidence type="ECO:0000313" key="4">
    <source>
        <dbReference type="Proteomes" id="UP000190285"/>
    </source>
</evidence>
<dbReference type="RefSeq" id="WP_079495905.1">
    <property type="nucleotide sequence ID" value="NZ_FUZT01000025.1"/>
</dbReference>
<keyword evidence="2" id="KW-0472">Membrane</keyword>
<accession>A0A1T5MU32</accession>
<reference evidence="3 4" key="1">
    <citation type="submission" date="2017-02" db="EMBL/GenBank/DDBJ databases">
        <authorList>
            <person name="Peterson S.W."/>
        </authorList>
    </citation>
    <scope>NUCLEOTIDE SEQUENCE [LARGE SCALE GENOMIC DNA]</scope>
    <source>
        <strain evidence="3 4">M1</strain>
    </source>
</reference>
<sequence>MSDSINSKSYQSGKIKRKKRKENKILRNMFLLIISIGLWGGIVYYGYMYAKEYVDKSISSVNQNNIMLVEQLKEEVKIINSDIKRLSNEIKDLKEEVRDADSTLSDSNNIQEDIDKKLKNLDDRLEKLKESLKILEEAPNVKN</sequence>
<dbReference type="AlphaFoldDB" id="A0A1T5MU32"/>
<name>A0A1T5MU32_9FIRM</name>
<dbReference type="OrthoDB" id="1957479at2"/>
<proteinExistence type="predicted"/>
<keyword evidence="1" id="KW-0175">Coiled coil</keyword>
<organism evidence="3 4">
    <name type="scientific">Maledivibacter halophilus</name>
    <dbReference type="NCBI Taxonomy" id="36842"/>
    <lineage>
        <taxon>Bacteria</taxon>
        <taxon>Bacillati</taxon>
        <taxon>Bacillota</taxon>
        <taxon>Clostridia</taxon>
        <taxon>Peptostreptococcales</taxon>
        <taxon>Caminicellaceae</taxon>
        <taxon>Maledivibacter</taxon>
    </lineage>
</organism>